<gene>
    <name evidence="1" type="ORF">NCTC11048_00796</name>
</gene>
<dbReference type="AlphaFoldDB" id="A0A380G5M4"/>
<evidence type="ECO:0000313" key="2">
    <source>
        <dbReference type="Proteomes" id="UP000255549"/>
    </source>
</evidence>
<proteinExistence type="predicted"/>
<evidence type="ECO:0000313" key="1">
    <source>
        <dbReference type="EMBL" id="SUM45807.1"/>
    </source>
</evidence>
<organism evidence="1 2">
    <name type="scientific">Staphylococcus intermedius NCTC 11048</name>
    <dbReference type="NCBI Taxonomy" id="1141106"/>
    <lineage>
        <taxon>Bacteria</taxon>
        <taxon>Bacillati</taxon>
        <taxon>Bacillota</taxon>
        <taxon>Bacilli</taxon>
        <taxon>Bacillales</taxon>
        <taxon>Staphylococcaceae</taxon>
        <taxon>Staphylococcus</taxon>
        <taxon>Staphylococcus intermedius group</taxon>
    </lineage>
</organism>
<reference evidence="1 2" key="1">
    <citation type="submission" date="2018-06" db="EMBL/GenBank/DDBJ databases">
        <authorList>
            <consortium name="Pathogen Informatics"/>
            <person name="Doyle S."/>
        </authorList>
    </citation>
    <scope>NUCLEOTIDE SEQUENCE [LARGE SCALE GENOMIC DNA]</scope>
    <source>
        <strain evidence="2">NCTC 11048</strain>
    </source>
</reference>
<dbReference type="Proteomes" id="UP000255549">
    <property type="component" value="Unassembled WGS sequence"/>
</dbReference>
<protein>
    <submittedName>
        <fullName evidence="1">Short chain dehydrogenase/reductase family oxidoreductase</fullName>
    </submittedName>
</protein>
<name>A0A380G5M4_STAIN</name>
<dbReference type="EMBL" id="UHDP01000003">
    <property type="protein sequence ID" value="SUM45807.1"/>
    <property type="molecule type" value="Genomic_DNA"/>
</dbReference>
<dbReference type="STRING" id="1141106.GCA_000308095_02636"/>
<keyword evidence="2" id="KW-1185">Reference proteome</keyword>
<accession>A0A380G5M4</accession>
<sequence>MWKRHRSNECFFQGESGKINSKLLKRSFMMTQNNPTNRFYNEDFPKQYQA</sequence>